<evidence type="ECO:0000256" key="3">
    <source>
        <dbReference type="ARBA" id="ARBA00022475"/>
    </source>
</evidence>
<evidence type="ECO:0000259" key="9">
    <source>
        <dbReference type="Pfam" id="PF12704"/>
    </source>
</evidence>
<comment type="subcellular location">
    <subcellularLocation>
        <location evidence="1">Cell membrane</location>
        <topology evidence="1">Multi-pass membrane protein</topology>
    </subcellularLocation>
</comment>
<feature type="domain" description="ABC3 transporter permease C-terminal" evidence="8">
    <location>
        <begin position="274"/>
        <end position="403"/>
    </location>
</feature>
<keyword evidence="3" id="KW-1003">Cell membrane</keyword>
<evidence type="ECO:0000256" key="2">
    <source>
        <dbReference type="ARBA" id="ARBA00005236"/>
    </source>
</evidence>
<dbReference type="PANTHER" id="PTHR30489:SF0">
    <property type="entry name" value="LIPOPROTEIN-RELEASING SYSTEM TRANSMEMBRANE PROTEIN LOLE"/>
    <property type="match status" value="1"/>
</dbReference>
<organism evidence="10 11">
    <name type="scientific">Cecembia calidifontis</name>
    <dbReference type="NCBI Taxonomy" id="1187080"/>
    <lineage>
        <taxon>Bacteria</taxon>
        <taxon>Pseudomonadati</taxon>
        <taxon>Bacteroidota</taxon>
        <taxon>Cytophagia</taxon>
        <taxon>Cytophagales</taxon>
        <taxon>Cyclobacteriaceae</taxon>
        <taxon>Cecembia</taxon>
    </lineage>
</organism>
<proteinExistence type="inferred from homology"/>
<dbReference type="AlphaFoldDB" id="A0A4Q7PAM6"/>
<evidence type="ECO:0000256" key="7">
    <source>
        <dbReference type="SAM" id="Phobius"/>
    </source>
</evidence>
<dbReference type="InterPro" id="IPR003838">
    <property type="entry name" value="ABC3_permease_C"/>
</dbReference>
<reference evidence="10 11" key="1">
    <citation type="submission" date="2019-02" db="EMBL/GenBank/DDBJ databases">
        <title>Genomic Encyclopedia of Archaeal and Bacterial Type Strains, Phase II (KMG-II): from individual species to whole genera.</title>
        <authorList>
            <person name="Goeker M."/>
        </authorList>
    </citation>
    <scope>NUCLEOTIDE SEQUENCE [LARGE SCALE GENOMIC DNA]</scope>
    <source>
        <strain evidence="10 11">DSM 21411</strain>
    </source>
</reference>
<keyword evidence="6 7" id="KW-0472">Membrane</keyword>
<dbReference type="InterPro" id="IPR025857">
    <property type="entry name" value="MacB_PCD"/>
</dbReference>
<evidence type="ECO:0000313" key="10">
    <source>
        <dbReference type="EMBL" id="RZS97261.1"/>
    </source>
</evidence>
<evidence type="ECO:0000256" key="6">
    <source>
        <dbReference type="ARBA" id="ARBA00023136"/>
    </source>
</evidence>
<dbReference type="Proteomes" id="UP000292209">
    <property type="component" value="Unassembled WGS sequence"/>
</dbReference>
<feature type="transmembrane region" description="Helical" evidence="7">
    <location>
        <begin position="273"/>
        <end position="294"/>
    </location>
</feature>
<evidence type="ECO:0000256" key="5">
    <source>
        <dbReference type="ARBA" id="ARBA00022989"/>
    </source>
</evidence>
<keyword evidence="4 7" id="KW-0812">Transmembrane</keyword>
<dbReference type="EMBL" id="SGXG01000001">
    <property type="protein sequence ID" value="RZS97261.1"/>
    <property type="molecule type" value="Genomic_DNA"/>
</dbReference>
<dbReference type="InterPro" id="IPR051447">
    <property type="entry name" value="Lipoprotein-release_system"/>
</dbReference>
<dbReference type="PANTHER" id="PTHR30489">
    <property type="entry name" value="LIPOPROTEIN-RELEASING SYSTEM TRANSMEMBRANE PROTEIN LOLE"/>
    <property type="match status" value="1"/>
</dbReference>
<keyword evidence="5 7" id="KW-1133">Transmembrane helix</keyword>
<comment type="caution">
    <text evidence="10">The sequence shown here is derived from an EMBL/GenBank/DDBJ whole genome shotgun (WGS) entry which is preliminary data.</text>
</comment>
<accession>A0A4Q7PAM6</accession>
<dbReference type="Pfam" id="PF02687">
    <property type="entry name" value="FtsX"/>
    <property type="match status" value="1"/>
</dbReference>
<evidence type="ECO:0000259" key="8">
    <source>
        <dbReference type="Pfam" id="PF02687"/>
    </source>
</evidence>
<keyword evidence="10" id="KW-0449">Lipoprotein</keyword>
<feature type="transmembrane region" description="Helical" evidence="7">
    <location>
        <begin position="378"/>
        <end position="398"/>
    </location>
</feature>
<comment type="similarity">
    <text evidence="2">Belongs to the ABC-4 integral membrane protein family. LolC/E subfamily.</text>
</comment>
<dbReference type="GO" id="GO:0098797">
    <property type="term" value="C:plasma membrane protein complex"/>
    <property type="evidence" value="ECO:0007669"/>
    <property type="project" value="TreeGrafter"/>
</dbReference>
<dbReference type="OrthoDB" id="9784014at2"/>
<evidence type="ECO:0000256" key="4">
    <source>
        <dbReference type="ARBA" id="ARBA00022692"/>
    </source>
</evidence>
<evidence type="ECO:0000313" key="11">
    <source>
        <dbReference type="Proteomes" id="UP000292209"/>
    </source>
</evidence>
<dbReference type="GO" id="GO:0044874">
    <property type="term" value="P:lipoprotein localization to outer membrane"/>
    <property type="evidence" value="ECO:0007669"/>
    <property type="project" value="TreeGrafter"/>
</dbReference>
<sequence length="411" mass="46465">MTNLSLILRLAWRNLWRNKRRTFITAASVTFAVVLALVMESMNTGGHEQMINNTLRFGTGYLQIQDTAYYETPSLDYGFYLEDSLQEKLNALLNDQAYAVPRIESFVLAAGEQQTRGALVTGIIPYLENRMNGFLRFIEKGRVFHSGSLEAVIGSGLARRLSLDLNDTLVIIGQGFQGMQAAGKYAISGIIVHPMEFVDNQMIYMDIQEASWLFALEDKVSHWLIMAESDKHARNIQRNFEPYLEGTGLTVHHWKELQPDLVKALAFDTVSGWIMQFILYVVIAFGIFGTVLTMTLERQKEFAILVSIGMKRSILAMQCFVETILISLIGVFCGLALGLPVIYYFHLNPIPLGEGLSDLMKEYGLEPYLPFSLSPSVFLFQGISMLVLTLIITTYPVWRSLTFPLLENLRR</sequence>
<feature type="transmembrane region" description="Helical" evidence="7">
    <location>
        <begin position="21"/>
        <end position="39"/>
    </location>
</feature>
<dbReference type="RefSeq" id="WP_130276072.1">
    <property type="nucleotide sequence ID" value="NZ_SGXG01000001.1"/>
</dbReference>
<protein>
    <submittedName>
        <fullName evidence="10">ABC-type lipoprotein release transport system permease subunit</fullName>
    </submittedName>
</protein>
<gene>
    <name evidence="10" type="ORF">BC751_2864</name>
</gene>
<feature type="transmembrane region" description="Helical" evidence="7">
    <location>
        <begin position="315"/>
        <end position="345"/>
    </location>
</feature>
<evidence type="ECO:0000256" key="1">
    <source>
        <dbReference type="ARBA" id="ARBA00004651"/>
    </source>
</evidence>
<dbReference type="Pfam" id="PF12704">
    <property type="entry name" value="MacB_PCD"/>
    <property type="match status" value="1"/>
</dbReference>
<name>A0A4Q7PAM6_9BACT</name>
<feature type="domain" description="MacB-like periplasmic core" evidence="9">
    <location>
        <begin position="22"/>
        <end position="239"/>
    </location>
</feature>
<keyword evidence="11" id="KW-1185">Reference proteome</keyword>